<dbReference type="GO" id="GO:0030245">
    <property type="term" value="P:cellulose catabolic process"/>
    <property type="evidence" value="ECO:0007669"/>
    <property type="project" value="UniProtKB-UniPathway"/>
</dbReference>
<dbReference type="FunFam" id="3.20.20.300:FF:000006">
    <property type="entry name" value="Beta-glucosidase H"/>
    <property type="match status" value="1"/>
</dbReference>
<dbReference type="Pfam" id="PF07691">
    <property type="entry name" value="PA14"/>
    <property type="match status" value="1"/>
</dbReference>
<keyword evidence="10 11" id="KW-0624">Polysaccharide degradation</keyword>
<evidence type="ECO:0000256" key="5">
    <source>
        <dbReference type="ARBA" id="ARBA00022801"/>
    </source>
</evidence>
<accession>A0A1B8GLW5</accession>
<evidence type="ECO:0000313" key="13">
    <source>
        <dbReference type="EMBL" id="OBT96824.1"/>
    </source>
</evidence>
<dbReference type="PANTHER" id="PTHR42715:SF13">
    <property type="entry name" value="BETA-GLUCOSIDASE K-RELATED"/>
    <property type="match status" value="1"/>
</dbReference>
<dbReference type="Gene3D" id="3.20.20.300">
    <property type="entry name" value="Glycoside hydrolase, family 3, N-terminal domain"/>
    <property type="match status" value="1"/>
</dbReference>
<name>A0A1B8GLW5_9PEZI</name>
<dbReference type="STRING" id="342668.A0A1B8GLW5"/>
<evidence type="ECO:0000256" key="6">
    <source>
        <dbReference type="ARBA" id="ARBA00023001"/>
    </source>
</evidence>
<dbReference type="SMART" id="SM01217">
    <property type="entry name" value="Fn3_like"/>
    <property type="match status" value="1"/>
</dbReference>
<dbReference type="InterPro" id="IPR036962">
    <property type="entry name" value="Glyco_hydro_3_N_sf"/>
</dbReference>
<dbReference type="PROSITE" id="PS51820">
    <property type="entry name" value="PA14"/>
    <property type="match status" value="1"/>
</dbReference>
<evidence type="ECO:0000256" key="3">
    <source>
        <dbReference type="ARBA" id="ARBA00005336"/>
    </source>
</evidence>
<evidence type="ECO:0000313" key="14">
    <source>
        <dbReference type="Proteomes" id="UP000091956"/>
    </source>
</evidence>
<keyword evidence="8 11" id="KW-0119">Carbohydrate metabolism</keyword>
<evidence type="ECO:0000256" key="2">
    <source>
        <dbReference type="ARBA" id="ARBA00004987"/>
    </source>
</evidence>
<dbReference type="RefSeq" id="XP_018130557.1">
    <property type="nucleotide sequence ID" value="XM_018273701.2"/>
</dbReference>
<keyword evidence="5 11" id="KW-0378">Hydrolase</keyword>
<dbReference type="InterPro" id="IPR017853">
    <property type="entry name" value="GH"/>
</dbReference>
<keyword evidence="9 11" id="KW-0326">Glycosidase</keyword>
<dbReference type="InterPro" id="IPR013783">
    <property type="entry name" value="Ig-like_fold"/>
</dbReference>
<dbReference type="OrthoDB" id="47059at2759"/>
<evidence type="ECO:0000256" key="1">
    <source>
        <dbReference type="ARBA" id="ARBA00000448"/>
    </source>
</evidence>
<sequence>MENPPFDVEDVIRNASIQEKISLLSGKDFWHTQPLERFNVPSIRTSDGPNGIRGTKFFNSVPSACLPCGTALASTWDSKLLYEAGVLLGKECYAKGVHCWLGPTTNIQRSPLGGRGFESFSEDPYLSGKLAGSYINGAQSNGTIATIKHFVANDQEHERMAVNAIISQRALREIYLLPFQIAIADSSPGAVMTAYNKVNGEHVAESRHFIEDILRGEWGWKGLVMSDWLGTYSTSKALDAGLDLEMPGPTRWRGSIAELAVSSRKVTNSTIDARVRNVLNFVKHASQVKVSPIEGKRDYAEDRAINRNLAANSVIVLKNENSVLPLSKNIHEIALIGPGIKDVAFCGGGSARLEPYYTVSLYQGISNALEEGVKIQYELGAYAHRYLPTLGPNITAPDGQQGAIMSFYIDPPSVKGREMIDQVHVPDTSFQLMDYRHPRLGILYYASLEGIFTAPSTGTFEFGITLYGSGNLYIDDKLIIENTENQRFGDSFFGKGTAEEKGTVQVEEGKTYNIRLEFGSSPTSKVVRPGMVAFPGGAGSIGAILQMNEEEGIERAAKLAATSKCVVLCAGLSKDWESEGFDRKTMDLPGNVSKLISAVLKANPNTVIITQSGTPINMLPFTGAATTQVHAWYNGNETGNGISDVLFGNINPSARLPLSFPRKLSDNPAFLNFTSERGRVIYGEDVYVGYRYYEKLERDVLFPFGHGLSYTTFSFSCLRISRNSVRLTVTNTGTRDGAEVVQLYIAPDTQNCSISRPQKELKGFAKVFLKAAESQEVEIALDRFALSFWDEILNAWVCEEGEYGVLLGRSSVDIALRGTLSVAQTTTWSGL</sequence>
<dbReference type="FunFam" id="2.60.40.10:FF:000495">
    <property type="entry name" value="Periplasmic beta-glucosidase"/>
    <property type="match status" value="1"/>
</dbReference>
<protein>
    <recommendedName>
        <fullName evidence="4 11">beta-glucosidase</fullName>
        <ecNumber evidence="4 11">3.2.1.21</ecNumber>
    </recommendedName>
</protein>
<keyword evidence="14" id="KW-1185">Reference proteome</keyword>
<dbReference type="Gene3D" id="2.60.40.10">
    <property type="entry name" value="Immunoglobulins"/>
    <property type="match status" value="1"/>
</dbReference>
<evidence type="ECO:0000256" key="4">
    <source>
        <dbReference type="ARBA" id="ARBA00012744"/>
    </source>
</evidence>
<feature type="domain" description="PA14" evidence="12">
    <location>
        <begin position="398"/>
        <end position="557"/>
    </location>
</feature>
<gene>
    <name evidence="13" type="ORF">VE01_04226</name>
</gene>
<dbReference type="PROSITE" id="PS00775">
    <property type="entry name" value="GLYCOSYL_HYDROL_F3"/>
    <property type="match status" value="1"/>
</dbReference>
<dbReference type="SUPFAM" id="SSF52279">
    <property type="entry name" value="Beta-D-glucan exohydrolase, C-terminal domain"/>
    <property type="match status" value="1"/>
</dbReference>
<evidence type="ECO:0000256" key="7">
    <source>
        <dbReference type="ARBA" id="ARBA00023180"/>
    </source>
</evidence>
<dbReference type="InterPro" id="IPR037524">
    <property type="entry name" value="PA14/GLEYA"/>
</dbReference>
<reference evidence="13 14" key="1">
    <citation type="submission" date="2016-03" db="EMBL/GenBank/DDBJ databases">
        <title>Comparative genomics of Pseudogymnoascus destructans, the fungus causing white-nose syndrome of bats.</title>
        <authorList>
            <person name="Palmer J.M."/>
            <person name="Drees K.P."/>
            <person name="Foster J.T."/>
            <person name="Lindner D.L."/>
        </authorList>
    </citation>
    <scope>NUCLEOTIDE SEQUENCE [LARGE SCALE GENOMIC DNA]</scope>
    <source>
        <strain evidence="13 14">UAMH 10579</strain>
    </source>
</reference>
<evidence type="ECO:0000259" key="12">
    <source>
        <dbReference type="PROSITE" id="PS51820"/>
    </source>
</evidence>
<keyword evidence="6" id="KW-0136">Cellulose degradation</keyword>
<dbReference type="Proteomes" id="UP000091956">
    <property type="component" value="Unassembled WGS sequence"/>
</dbReference>
<dbReference type="EMBL" id="KV460226">
    <property type="protein sequence ID" value="OBT96824.1"/>
    <property type="molecule type" value="Genomic_DNA"/>
</dbReference>
<evidence type="ECO:0000256" key="11">
    <source>
        <dbReference type="RuleBase" id="RU361161"/>
    </source>
</evidence>
<dbReference type="Gene3D" id="3.40.50.1700">
    <property type="entry name" value="Glycoside hydrolase family 3 C-terminal domain"/>
    <property type="match status" value="1"/>
</dbReference>
<dbReference type="InterPro" id="IPR050288">
    <property type="entry name" value="Cellulose_deg_GH3"/>
</dbReference>
<dbReference type="EC" id="3.2.1.21" evidence="4 11"/>
<dbReference type="InterPro" id="IPR001764">
    <property type="entry name" value="Glyco_hydro_3_N"/>
</dbReference>
<dbReference type="SMART" id="SM00758">
    <property type="entry name" value="PA14"/>
    <property type="match status" value="1"/>
</dbReference>
<comment type="similarity">
    <text evidence="3 11">Belongs to the glycosyl hydrolase 3 family.</text>
</comment>
<dbReference type="InterPro" id="IPR026891">
    <property type="entry name" value="Fn3-like"/>
</dbReference>
<dbReference type="UniPathway" id="UPA00696"/>
<dbReference type="PRINTS" id="PR00133">
    <property type="entry name" value="GLHYDRLASE3"/>
</dbReference>
<evidence type="ECO:0000256" key="8">
    <source>
        <dbReference type="ARBA" id="ARBA00023277"/>
    </source>
</evidence>
<dbReference type="SUPFAM" id="SSF51445">
    <property type="entry name" value="(Trans)glycosidases"/>
    <property type="match status" value="1"/>
</dbReference>
<evidence type="ECO:0000256" key="9">
    <source>
        <dbReference type="ARBA" id="ARBA00023295"/>
    </source>
</evidence>
<proteinExistence type="inferred from homology"/>
<dbReference type="Pfam" id="PF01915">
    <property type="entry name" value="Glyco_hydro_3_C"/>
    <property type="match status" value="1"/>
</dbReference>
<dbReference type="GeneID" id="28837612"/>
<dbReference type="Pfam" id="PF14310">
    <property type="entry name" value="Fn3-like"/>
    <property type="match status" value="1"/>
</dbReference>
<dbReference type="AlphaFoldDB" id="A0A1B8GLW5"/>
<dbReference type="GO" id="GO:0008422">
    <property type="term" value="F:beta-glucosidase activity"/>
    <property type="evidence" value="ECO:0007669"/>
    <property type="project" value="UniProtKB-EC"/>
</dbReference>
<dbReference type="PANTHER" id="PTHR42715">
    <property type="entry name" value="BETA-GLUCOSIDASE"/>
    <property type="match status" value="1"/>
</dbReference>
<evidence type="ECO:0000256" key="10">
    <source>
        <dbReference type="ARBA" id="ARBA00023326"/>
    </source>
</evidence>
<keyword evidence="7" id="KW-0325">Glycoprotein</keyword>
<dbReference type="InterPro" id="IPR002772">
    <property type="entry name" value="Glyco_hydro_3_C"/>
</dbReference>
<dbReference type="InterPro" id="IPR019800">
    <property type="entry name" value="Glyco_hydro_3_AS"/>
</dbReference>
<dbReference type="Gene3D" id="2.60.120.260">
    <property type="entry name" value="Galactose-binding domain-like"/>
    <property type="match status" value="1"/>
</dbReference>
<organism evidence="13 14">
    <name type="scientific">Pseudogymnoascus verrucosus</name>
    <dbReference type="NCBI Taxonomy" id="342668"/>
    <lineage>
        <taxon>Eukaryota</taxon>
        <taxon>Fungi</taxon>
        <taxon>Dikarya</taxon>
        <taxon>Ascomycota</taxon>
        <taxon>Pezizomycotina</taxon>
        <taxon>Leotiomycetes</taxon>
        <taxon>Thelebolales</taxon>
        <taxon>Thelebolaceae</taxon>
        <taxon>Pseudogymnoascus</taxon>
    </lineage>
</organism>
<reference evidence="14" key="2">
    <citation type="journal article" date="2018" name="Nat. Commun.">
        <title>Extreme sensitivity to ultraviolet light in the fungal pathogen causing white-nose syndrome of bats.</title>
        <authorList>
            <person name="Palmer J.M."/>
            <person name="Drees K.P."/>
            <person name="Foster J.T."/>
            <person name="Lindner D.L."/>
        </authorList>
    </citation>
    <scope>NUCLEOTIDE SEQUENCE [LARGE SCALE GENOMIC DNA]</scope>
    <source>
        <strain evidence="14">UAMH 10579</strain>
    </source>
</reference>
<dbReference type="InterPro" id="IPR036881">
    <property type="entry name" value="Glyco_hydro_3_C_sf"/>
</dbReference>
<comment type="catalytic activity">
    <reaction evidence="1 11">
        <text>Hydrolysis of terminal, non-reducing beta-D-glucosyl residues with release of beta-D-glucose.</text>
        <dbReference type="EC" id="3.2.1.21"/>
    </reaction>
</comment>
<dbReference type="Pfam" id="PF00933">
    <property type="entry name" value="Glyco_hydro_3"/>
    <property type="match status" value="1"/>
</dbReference>
<comment type="pathway">
    <text evidence="2 11">Glycan metabolism; cellulose degradation.</text>
</comment>
<dbReference type="InterPro" id="IPR011658">
    <property type="entry name" value="PA14_dom"/>
</dbReference>